<reference evidence="2 3" key="1">
    <citation type="submission" date="2013-05" db="EMBL/GenBank/DDBJ databases">
        <title>Draft genome of the parasitic nematode Anyclostoma ceylanicum.</title>
        <authorList>
            <person name="Mitreva M."/>
        </authorList>
    </citation>
    <scope>NUCLEOTIDE SEQUENCE [LARGE SCALE GENOMIC DNA]</scope>
</reference>
<dbReference type="GO" id="GO:0005789">
    <property type="term" value="C:endoplasmic reticulum membrane"/>
    <property type="evidence" value="ECO:0007669"/>
    <property type="project" value="TreeGrafter"/>
</dbReference>
<dbReference type="Pfam" id="PF01852">
    <property type="entry name" value="START"/>
    <property type="match status" value="1"/>
</dbReference>
<evidence type="ECO:0000259" key="1">
    <source>
        <dbReference type="PROSITE" id="PS50848"/>
    </source>
</evidence>
<dbReference type="Gene3D" id="3.30.530.20">
    <property type="match status" value="1"/>
</dbReference>
<dbReference type="PANTHER" id="PTHR46121">
    <property type="entry name" value="STEROIDOGENIC ACUTE REGULATORY PROTEIN-LIKE"/>
    <property type="match status" value="1"/>
</dbReference>
<organism evidence="2 3">
    <name type="scientific">Ancylostoma ceylanicum</name>
    <dbReference type="NCBI Taxonomy" id="53326"/>
    <lineage>
        <taxon>Eukaryota</taxon>
        <taxon>Metazoa</taxon>
        <taxon>Ecdysozoa</taxon>
        <taxon>Nematoda</taxon>
        <taxon>Chromadorea</taxon>
        <taxon>Rhabditida</taxon>
        <taxon>Rhabditina</taxon>
        <taxon>Rhabditomorpha</taxon>
        <taxon>Strongyloidea</taxon>
        <taxon>Ancylostomatidae</taxon>
        <taxon>Ancylostomatinae</taxon>
        <taxon>Ancylostoma</taxon>
    </lineage>
</organism>
<accession>A0A0D6LIJ2</accession>
<dbReference type="GO" id="GO:0099044">
    <property type="term" value="P:vesicle tethering to endoplasmic reticulum"/>
    <property type="evidence" value="ECO:0007669"/>
    <property type="project" value="TreeGrafter"/>
</dbReference>
<gene>
    <name evidence="2" type="ORF">ANCCEY_09033</name>
</gene>
<dbReference type="PANTHER" id="PTHR46121:SF3">
    <property type="entry name" value="STEROIDOGENIC ACUTE REGULATORY-LIKE PROTEIN 1"/>
    <property type="match status" value="1"/>
</dbReference>
<dbReference type="EMBL" id="KE125082">
    <property type="protein sequence ID" value="EPB71870.1"/>
    <property type="molecule type" value="Genomic_DNA"/>
</dbReference>
<keyword evidence="3" id="KW-1185">Reference proteome</keyword>
<evidence type="ECO:0000313" key="2">
    <source>
        <dbReference type="EMBL" id="EPB71870.1"/>
    </source>
</evidence>
<dbReference type="SUPFAM" id="SSF55961">
    <property type="entry name" value="Bet v1-like"/>
    <property type="match status" value="1"/>
</dbReference>
<dbReference type="GO" id="GO:0005765">
    <property type="term" value="C:lysosomal membrane"/>
    <property type="evidence" value="ECO:0007669"/>
    <property type="project" value="TreeGrafter"/>
</dbReference>
<dbReference type="InterPro" id="IPR051869">
    <property type="entry name" value="STARD3"/>
</dbReference>
<dbReference type="AlphaFoldDB" id="A0A0D6LIJ2"/>
<name>A0A0D6LIJ2_9BILA</name>
<feature type="domain" description="START" evidence="1">
    <location>
        <begin position="31"/>
        <end position="152"/>
    </location>
</feature>
<proteinExistence type="predicted"/>
<evidence type="ECO:0000313" key="3">
    <source>
        <dbReference type="Proteomes" id="UP000054495"/>
    </source>
</evidence>
<dbReference type="GO" id="GO:0140284">
    <property type="term" value="C:endoplasmic reticulum-endosome membrane contact site"/>
    <property type="evidence" value="ECO:0007669"/>
    <property type="project" value="TreeGrafter"/>
</dbReference>
<dbReference type="GO" id="GO:0031902">
    <property type="term" value="C:late endosome membrane"/>
    <property type="evidence" value="ECO:0007669"/>
    <property type="project" value="TreeGrafter"/>
</dbReference>
<dbReference type="InterPro" id="IPR023393">
    <property type="entry name" value="START-like_dom_sf"/>
</dbReference>
<dbReference type="Proteomes" id="UP000054495">
    <property type="component" value="Unassembled WGS sequence"/>
</dbReference>
<sequence>MMRQCTFNTRSLEAFEAKIAVPASTLFNEHWNEIEKVKGYNDNIRFSKCLRKLTDDVDVANYASNEKFMVKSREFLCGRMKAKVGDGFVLAARSCEIDSFQPCKDAVRAFVHVGAGWYYPNPEDPENTSIYDYLVSMDLKGMMLKTVANQVIVRRRSLLFAMQRQMFQALGKLVLSDAENNRLHALELAALHS</sequence>
<protein>
    <recommendedName>
        <fullName evidence="1">START domain-containing protein</fullName>
    </recommendedName>
</protein>
<dbReference type="GO" id="GO:0008289">
    <property type="term" value="F:lipid binding"/>
    <property type="evidence" value="ECO:0007669"/>
    <property type="project" value="InterPro"/>
</dbReference>
<dbReference type="InterPro" id="IPR002913">
    <property type="entry name" value="START_lipid-bd_dom"/>
</dbReference>
<dbReference type="PROSITE" id="PS50848">
    <property type="entry name" value="START"/>
    <property type="match status" value="1"/>
</dbReference>